<dbReference type="EMBL" id="BLXT01002759">
    <property type="protein sequence ID" value="GFN97392.1"/>
    <property type="molecule type" value="Genomic_DNA"/>
</dbReference>
<reference evidence="1 2" key="1">
    <citation type="journal article" date="2021" name="Elife">
        <title>Chloroplast acquisition without the gene transfer in kleptoplastic sea slugs, Plakobranchus ocellatus.</title>
        <authorList>
            <person name="Maeda T."/>
            <person name="Takahashi S."/>
            <person name="Yoshida T."/>
            <person name="Shimamura S."/>
            <person name="Takaki Y."/>
            <person name="Nagai Y."/>
            <person name="Toyoda A."/>
            <person name="Suzuki Y."/>
            <person name="Arimoto A."/>
            <person name="Ishii H."/>
            <person name="Satoh N."/>
            <person name="Nishiyama T."/>
            <person name="Hasebe M."/>
            <person name="Maruyama T."/>
            <person name="Minagawa J."/>
            <person name="Obokata J."/>
            <person name="Shigenobu S."/>
        </authorList>
    </citation>
    <scope>NUCLEOTIDE SEQUENCE [LARGE SCALE GENOMIC DNA]</scope>
</reference>
<accession>A0AAV3ZSA0</accession>
<proteinExistence type="predicted"/>
<name>A0AAV3ZSA0_9GAST</name>
<comment type="caution">
    <text evidence="1">The sequence shown here is derived from an EMBL/GenBank/DDBJ whole genome shotgun (WGS) entry which is preliminary data.</text>
</comment>
<gene>
    <name evidence="1" type="ORF">PoB_002389800</name>
</gene>
<protein>
    <submittedName>
        <fullName evidence="1">Uncharacterized protein</fullName>
    </submittedName>
</protein>
<evidence type="ECO:0000313" key="2">
    <source>
        <dbReference type="Proteomes" id="UP000735302"/>
    </source>
</evidence>
<keyword evidence="2" id="KW-1185">Reference proteome</keyword>
<organism evidence="1 2">
    <name type="scientific">Plakobranchus ocellatus</name>
    <dbReference type="NCBI Taxonomy" id="259542"/>
    <lineage>
        <taxon>Eukaryota</taxon>
        <taxon>Metazoa</taxon>
        <taxon>Spiralia</taxon>
        <taxon>Lophotrochozoa</taxon>
        <taxon>Mollusca</taxon>
        <taxon>Gastropoda</taxon>
        <taxon>Heterobranchia</taxon>
        <taxon>Euthyneura</taxon>
        <taxon>Panpulmonata</taxon>
        <taxon>Sacoglossa</taxon>
        <taxon>Placobranchoidea</taxon>
        <taxon>Plakobranchidae</taxon>
        <taxon>Plakobranchus</taxon>
    </lineage>
</organism>
<dbReference type="AlphaFoldDB" id="A0AAV3ZSA0"/>
<evidence type="ECO:0000313" key="1">
    <source>
        <dbReference type="EMBL" id="GFN97392.1"/>
    </source>
</evidence>
<dbReference type="Proteomes" id="UP000735302">
    <property type="component" value="Unassembled WGS sequence"/>
</dbReference>
<sequence length="72" mass="7741">MEALILSDSFSLPSSPEVYSLHAWTDTCALPQLVTDCSMELPEIGCHTSQAGSLMLTAPRHTLGIDVGSFFL</sequence>